<name>A0A6J1PPC4_9HYME</name>
<dbReference type="CDD" id="cd00024">
    <property type="entry name" value="CD_CSD"/>
    <property type="match status" value="1"/>
</dbReference>
<gene>
    <name evidence="3" type="primary">LOC112454416</name>
</gene>
<sequence length="125" mass="14242">MRPIDVTSAIADKLLTTVYSHVKIAAPARFKVGDSVRVSKFKTIFEKGYTPNWTTEVFRIAKVQKTNPVTYLLEDSCGKPVAGGFYEYELHRVANPDVYLVEKVLRKRGDEIYVKWLGFDNSHNS</sequence>
<dbReference type="RefSeq" id="XP_024871564.1">
    <property type="nucleotide sequence ID" value="XM_025015796.1"/>
</dbReference>
<feature type="domain" description="Chromo" evidence="1">
    <location>
        <begin position="99"/>
        <end position="125"/>
    </location>
</feature>
<keyword evidence="2" id="KW-1185">Reference proteome</keyword>
<accession>A0A6J1PPC4</accession>
<evidence type="ECO:0000259" key="1">
    <source>
        <dbReference type="PROSITE" id="PS50013"/>
    </source>
</evidence>
<dbReference type="AlphaFoldDB" id="A0A6J1PPC4"/>
<reference evidence="3" key="1">
    <citation type="submission" date="2025-08" db="UniProtKB">
        <authorList>
            <consortium name="RefSeq"/>
        </authorList>
    </citation>
    <scope>IDENTIFICATION</scope>
    <source>
        <tissue evidence="3">Whole body</tissue>
    </source>
</reference>
<dbReference type="PROSITE" id="PS50013">
    <property type="entry name" value="CHROMO_2"/>
    <property type="match status" value="1"/>
</dbReference>
<dbReference type="PANTHER" id="PTHR46585:SF1">
    <property type="entry name" value="CHROMO DOMAIN-CONTAINING PROTEIN"/>
    <property type="match status" value="1"/>
</dbReference>
<evidence type="ECO:0000313" key="2">
    <source>
        <dbReference type="Proteomes" id="UP000504618"/>
    </source>
</evidence>
<proteinExistence type="predicted"/>
<organism evidence="2 3">
    <name type="scientific">Temnothorax curvispinosus</name>
    <dbReference type="NCBI Taxonomy" id="300111"/>
    <lineage>
        <taxon>Eukaryota</taxon>
        <taxon>Metazoa</taxon>
        <taxon>Ecdysozoa</taxon>
        <taxon>Arthropoda</taxon>
        <taxon>Hexapoda</taxon>
        <taxon>Insecta</taxon>
        <taxon>Pterygota</taxon>
        <taxon>Neoptera</taxon>
        <taxon>Endopterygota</taxon>
        <taxon>Hymenoptera</taxon>
        <taxon>Apocrita</taxon>
        <taxon>Aculeata</taxon>
        <taxon>Formicoidea</taxon>
        <taxon>Formicidae</taxon>
        <taxon>Myrmicinae</taxon>
        <taxon>Temnothorax</taxon>
    </lineage>
</organism>
<protein>
    <submittedName>
        <fullName evidence="3">Uncharacterized protein LOC112454416</fullName>
    </submittedName>
</protein>
<evidence type="ECO:0000313" key="3">
    <source>
        <dbReference type="RefSeq" id="XP_024871564.1"/>
    </source>
</evidence>
<dbReference type="GeneID" id="112454416"/>
<dbReference type="InterPro" id="IPR000953">
    <property type="entry name" value="Chromo/chromo_shadow_dom"/>
</dbReference>
<dbReference type="PANTHER" id="PTHR46585">
    <property type="entry name" value="INTEGRASE CORE DOMAIN CONTAINING PROTEIN"/>
    <property type="match status" value="1"/>
</dbReference>
<dbReference type="OrthoDB" id="7680611at2759"/>
<dbReference type="Proteomes" id="UP000504618">
    <property type="component" value="Unplaced"/>
</dbReference>